<evidence type="ECO:0000256" key="1">
    <source>
        <dbReference type="SAM" id="MobiDB-lite"/>
    </source>
</evidence>
<keyword evidence="3" id="KW-1185">Reference proteome</keyword>
<feature type="region of interest" description="Disordered" evidence="1">
    <location>
        <begin position="46"/>
        <end position="68"/>
    </location>
</feature>
<evidence type="ECO:0000313" key="3">
    <source>
        <dbReference type="Proteomes" id="UP001221838"/>
    </source>
</evidence>
<reference evidence="2 3" key="1">
    <citation type="submission" date="2022-11" db="EMBL/GenBank/DDBJ databases">
        <title>Minimal conservation of predation-associated metabolite biosynthetic gene clusters underscores biosynthetic potential of Myxococcota including descriptions for ten novel species: Archangium lansinium sp. nov., Myxococcus landrumus sp. nov., Nannocystis bai.</title>
        <authorList>
            <person name="Ahearne A."/>
            <person name="Stevens C."/>
            <person name="Dowd S."/>
        </authorList>
    </citation>
    <scope>NUCLEOTIDE SEQUENCE [LARGE SCALE GENOMIC DNA]</scope>
    <source>
        <strain evidence="2 3">NCWAL01</strain>
    </source>
</reference>
<name>A0ABT5DB64_9BACT</name>
<dbReference type="RefSeq" id="WP_272139153.1">
    <property type="nucleotide sequence ID" value="NZ_JAQNDM010000002.1"/>
</dbReference>
<evidence type="ECO:0000313" key="2">
    <source>
        <dbReference type="EMBL" id="MDC0710058.1"/>
    </source>
</evidence>
<dbReference type="Proteomes" id="UP001221838">
    <property type="component" value="Unassembled WGS sequence"/>
</dbReference>
<accession>A0ABT5DB64</accession>
<organism evidence="2 3">
    <name type="scientific">Stigmatella ashevillensis</name>
    <dbReference type="NCBI Taxonomy" id="2995309"/>
    <lineage>
        <taxon>Bacteria</taxon>
        <taxon>Pseudomonadati</taxon>
        <taxon>Myxococcota</taxon>
        <taxon>Myxococcia</taxon>
        <taxon>Myxococcales</taxon>
        <taxon>Cystobacterineae</taxon>
        <taxon>Archangiaceae</taxon>
        <taxon>Stigmatella</taxon>
    </lineage>
</organism>
<protein>
    <submittedName>
        <fullName evidence="2">Uncharacterized protein</fullName>
    </submittedName>
</protein>
<proteinExistence type="predicted"/>
<gene>
    <name evidence="2" type="ORF">POL68_16400</name>
</gene>
<sequence>MIAKEELWEAQRLIEQSWRQEQAPEEARILGFARDALAFLSTTGQRHRFRDHRQQDSSARPPNGSATEGVLQQAERFFMKLLETSQAPEERELLQVVIDALQFIAMTGQLTSLEDYTQHLEEGAPPYVVASFGALQEAEAWLMNHPSPPDFAHVIIEGEYRSVFHDRERNIRKLPDDNASQYYLAELRQAVPPVPVASFDTREAAEAWLWTPPEMSKRMWWILVGGELHLAAYYPNINHRALFPLALVDG</sequence>
<dbReference type="EMBL" id="JAQNDM010000002">
    <property type="protein sequence ID" value="MDC0710058.1"/>
    <property type="molecule type" value="Genomic_DNA"/>
</dbReference>
<feature type="compositionally biased region" description="Polar residues" evidence="1">
    <location>
        <begin position="57"/>
        <end position="66"/>
    </location>
</feature>
<comment type="caution">
    <text evidence="2">The sequence shown here is derived from an EMBL/GenBank/DDBJ whole genome shotgun (WGS) entry which is preliminary data.</text>
</comment>